<name>A0ABS5Z2I3_9ACTN</name>
<dbReference type="Gene3D" id="3.40.50.150">
    <property type="entry name" value="Vaccinia Virus protein VP39"/>
    <property type="match status" value="1"/>
</dbReference>
<keyword evidence="1" id="KW-0489">Methyltransferase</keyword>
<sequence length="50" mass="5639">MRSPEEIAGYFDGLEFVEPDLVDVTEWRPEPGDAKPAQRLDNLIGLARKP</sequence>
<gene>
    <name evidence="1" type="ORF">KOI35_40980</name>
</gene>
<reference evidence="1 2" key="1">
    <citation type="submission" date="2021-06" db="EMBL/GenBank/DDBJ databases">
        <title>Actinoplanes lichenicola sp. nov., and Actinoplanes ovalisporus sp. nov., isolated from lichen in Thailand.</title>
        <authorList>
            <person name="Saeng-In P."/>
            <person name="Kanchanasin P."/>
            <person name="Yuki M."/>
            <person name="Kudo T."/>
            <person name="Ohkuma M."/>
            <person name="Phongsopitanun W."/>
            <person name="Tanasupawat S."/>
        </authorList>
    </citation>
    <scope>NUCLEOTIDE SEQUENCE [LARGE SCALE GENOMIC DNA]</scope>
    <source>
        <strain evidence="1 2">NBRC 110975</strain>
    </source>
</reference>
<keyword evidence="1" id="KW-0808">Transferase</keyword>
<dbReference type="GO" id="GO:0032259">
    <property type="term" value="P:methylation"/>
    <property type="evidence" value="ECO:0007669"/>
    <property type="project" value="UniProtKB-KW"/>
</dbReference>
<evidence type="ECO:0000313" key="1">
    <source>
        <dbReference type="EMBL" id="MBU2669905.1"/>
    </source>
</evidence>
<dbReference type="InterPro" id="IPR029063">
    <property type="entry name" value="SAM-dependent_MTases_sf"/>
</dbReference>
<dbReference type="Proteomes" id="UP001519654">
    <property type="component" value="Unassembled WGS sequence"/>
</dbReference>
<evidence type="ECO:0000313" key="2">
    <source>
        <dbReference type="Proteomes" id="UP001519654"/>
    </source>
</evidence>
<proteinExistence type="predicted"/>
<accession>A0ABS5Z2I3</accession>
<dbReference type="GO" id="GO:0008168">
    <property type="term" value="F:methyltransferase activity"/>
    <property type="evidence" value="ECO:0007669"/>
    <property type="project" value="UniProtKB-KW"/>
</dbReference>
<keyword evidence="2" id="KW-1185">Reference proteome</keyword>
<dbReference type="InterPro" id="IPR006764">
    <property type="entry name" value="SAM_dep_MeTrfase_SAV2177_type"/>
</dbReference>
<comment type="caution">
    <text evidence="1">The sequence shown here is derived from an EMBL/GenBank/DDBJ whole genome shotgun (WGS) entry which is preliminary data.</text>
</comment>
<dbReference type="Pfam" id="PF04672">
    <property type="entry name" value="Methyltransf_19"/>
    <property type="match status" value="1"/>
</dbReference>
<dbReference type="EMBL" id="JAHKKG010000016">
    <property type="protein sequence ID" value="MBU2669905.1"/>
    <property type="molecule type" value="Genomic_DNA"/>
</dbReference>
<protein>
    <submittedName>
        <fullName evidence="1">SAM-dependent methyltransferase</fullName>
    </submittedName>
</protein>
<organism evidence="1 2">
    <name type="scientific">Paractinoplanes bogorensis</name>
    <dbReference type="NCBI Taxonomy" id="1610840"/>
    <lineage>
        <taxon>Bacteria</taxon>
        <taxon>Bacillati</taxon>
        <taxon>Actinomycetota</taxon>
        <taxon>Actinomycetes</taxon>
        <taxon>Micromonosporales</taxon>
        <taxon>Micromonosporaceae</taxon>
        <taxon>Paractinoplanes</taxon>
    </lineage>
</organism>